<dbReference type="InterPro" id="IPR016082">
    <property type="entry name" value="Ribosomal_uL30_ferredoxin-like"/>
</dbReference>
<evidence type="ECO:0000256" key="4">
    <source>
        <dbReference type="ARBA" id="ARBA00023274"/>
    </source>
</evidence>
<dbReference type="PANTHER" id="PTHR15892">
    <property type="entry name" value="MITOCHONDRIAL RIBOSOMAL PROTEIN L30"/>
    <property type="match status" value="1"/>
</dbReference>
<dbReference type="SUPFAM" id="SSF55129">
    <property type="entry name" value="Ribosomal protein L30p/L7e"/>
    <property type="match status" value="1"/>
</dbReference>
<evidence type="ECO:0000256" key="1">
    <source>
        <dbReference type="ARBA" id="ARBA00007594"/>
    </source>
</evidence>
<name>A0AAU7V7L7_9ACTO</name>
<evidence type="ECO:0000256" key="3">
    <source>
        <dbReference type="ARBA" id="ARBA00022980"/>
    </source>
</evidence>
<evidence type="ECO:0000259" key="6">
    <source>
        <dbReference type="Pfam" id="PF00327"/>
    </source>
</evidence>
<evidence type="ECO:0000256" key="5">
    <source>
        <dbReference type="HAMAP-Rule" id="MF_01371"/>
    </source>
</evidence>
<dbReference type="RefSeq" id="WP_350257840.1">
    <property type="nucleotide sequence ID" value="NZ_CP138335.1"/>
</dbReference>
<dbReference type="GO" id="GO:0006412">
    <property type="term" value="P:translation"/>
    <property type="evidence" value="ECO:0007669"/>
    <property type="project" value="UniProtKB-UniRule"/>
</dbReference>
<dbReference type="EMBL" id="CP138335">
    <property type="protein sequence ID" value="XBW07636.1"/>
    <property type="molecule type" value="Genomic_DNA"/>
</dbReference>
<gene>
    <name evidence="5 7" type="primary">rpmD</name>
    <name evidence="7" type="ORF">SAC06_08310</name>
</gene>
<feature type="domain" description="Large ribosomal subunit protein uL30-like ferredoxin-like fold" evidence="6">
    <location>
        <begin position="4"/>
        <end position="54"/>
    </location>
</feature>
<dbReference type="InterPro" id="IPR036919">
    <property type="entry name" value="Ribo_uL30_ferredoxin-like_sf"/>
</dbReference>
<comment type="subunit">
    <text evidence="2 5">Part of the 50S ribosomal subunit.</text>
</comment>
<dbReference type="GO" id="GO:0022625">
    <property type="term" value="C:cytosolic large ribosomal subunit"/>
    <property type="evidence" value="ECO:0007669"/>
    <property type="project" value="TreeGrafter"/>
</dbReference>
<dbReference type="NCBIfam" id="TIGR01308">
    <property type="entry name" value="rpmD_bact"/>
    <property type="match status" value="1"/>
</dbReference>
<dbReference type="CDD" id="cd01658">
    <property type="entry name" value="Ribosomal_L30"/>
    <property type="match status" value="1"/>
</dbReference>
<evidence type="ECO:0000313" key="7">
    <source>
        <dbReference type="EMBL" id="XBW07636.1"/>
    </source>
</evidence>
<protein>
    <recommendedName>
        <fullName evidence="5">Large ribosomal subunit protein uL30</fullName>
    </recommendedName>
</protein>
<keyword evidence="3 5" id="KW-0689">Ribosomal protein</keyword>
<dbReference type="InterPro" id="IPR005996">
    <property type="entry name" value="Ribosomal_uL30_bac-type"/>
</dbReference>
<comment type="similarity">
    <text evidence="1 5">Belongs to the universal ribosomal protein uL30 family.</text>
</comment>
<dbReference type="Gene3D" id="3.30.1390.20">
    <property type="entry name" value="Ribosomal protein L30, ferredoxin-like fold domain"/>
    <property type="match status" value="1"/>
</dbReference>
<dbReference type="HAMAP" id="MF_01371_B">
    <property type="entry name" value="Ribosomal_uL30_B"/>
    <property type="match status" value="1"/>
</dbReference>
<reference evidence="7" key="1">
    <citation type="submission" date="2023-11" db="EMBL/GenBank/DDBJ databases">
        <title>Scrofimicrobium hongkongense sp. nov., isolated from a patient with peritonitis.</title>
        <authorList>
            <person name="Lao H.Y."/>
            <person name="Wong A.Y.P."/>
            <person name="Ng T.L."/>
            <person name="Wong R.Y.L."/>
            <person name="Yau M.C.Y."/>
            <person name="Lam J.Y.W."/>
            <person name="Siu G.K.H."/>
        </authorList>
    </citation>
    <scope>NUCLEOTIDE SEQUENCE</scope>
    <source>
        <strain evidence="7">R131</strain>
    </source>
</reference>
<dbReference type="FunFam" id="3.30.1390.20:FF:000001">
    <property type="entry name" value="50S ribosomal protein L30"/>
    <property type="match status" value="1"/>
</dbReference>
<dbReference type="GO" id="GO:0003735">
    <property type="term" value="F:structural constituent of ribosome"/>
    <property type="evidence" value="ECO:0007669"/>
    <property type="project" value="InterPro"/>
</dbReference>
<keyword evidence="4 5" id="KW-0687">Ribonucleoprotein</keyword>
<dbReference type="PANTHER" id="PTHR15892:SF2">
    <property type="entry name" value="LARGE RIBOSOMAL SUBUNIT PROTEIN UL30M"/>
    <property type="match status" value="1"/>
</dbReference>
<accession>A0AAU7V7L7</accession>
<dbReference type="PIRSF" id="PIRSF002211">
    <property type="entry name" value="Ribosomal_L30_bac-type"/>
    <property type="match status" value="1"/>
</dbReference>
<dbReference type="AlphaFoldDB" id="A0AAU7V7L7"/>
<proteinExistence type="inferred from homology"/>
<dbReference type="KEGG" id="sapp:SAC06_08310"/>
<sequence>MAQLKVTLKKSTIGAKPNIKDTVRNLGLRKIGQSVIREDRPEIVGAIRTVRHLVEVEEVEK</sequence>
<evidence type="ECO:0000256" key="2">
    <source>
        <dbReference type="ARBA" id="ARBA00011838"/>
    </source>
</evidence>
<organism evidence="7">
    <name type="scientific">Scrofimicrobium appendicitidis</name>
    <dbReference type="NCBI Taxonomy" id="3079930"/>
    <lineage>
        <taxon>Bacteria</taxon>
        <taxon>Bacillati</taxon>
        <taxon>Actinomycetota</taxon>
        <taxon>Actinomycetes</taxon>
        <taxon>Actinomycetales</taxon>
        <taxon>Actinomycetaceae</taxon>
        <taxon>Scrofimicrobium</taxon>
    </lineage>
</organism>
<dbReference type="Pfam" id="PF00327">
    <property type="entry name" value="Ribosomal_L30"/>
    <property type="match status" value="1"/>
</dbReference>